<dbReference type="Gene3D" id="3.40.50.720">
    <property type="entry name" value="NAD(P)-binding Rossmann-like Domain"/>
    <property type="match status" value="1"/>
</dbReference>
<reference evidence="4" key="1">
    <citation type="journal article" date="2019" name="Int. J. Syst. Evol. Microbiol.">
        <title>The Global Catalogue of Microorganisms (GCM) 10K type strain sequencing project: providing services to taxonomists for standard genome sequencing and annotation.</title>
        <authorList>
            <consortium name="The Broad Institute Genomics Platform"/>
            <consortium name="The Broad Institute Genome Sequencing Center for Infectious Disease"/>
            <person name="Wu L."/>
            <person name="Ma J."/>
        </authorList>
    </citation>
    <scope>NUCLEOTIDE SEQUENCE [LARGE SCALE GENOMIC DNA]</scope>
    <source>
        <strain evidence="4">CGMCC 1.15043</strain>
    </source>
</reference>
<comment type="caution">
    <text evidence="3">The sequence shown here is derived from an EMBL/GenBank/DDBJ whole genome shotgun (WGS) entry which is preliminary data.</text>
</comment>
<dbReference type="RefSeq" id="WP_189012742.1">
    <property type="nucleotide sequence ID" value="NZ_BMHE01000014.1"/>
</dbReference>
<dbReference type="InterPro" id="IPR036291">
    <property type="entry name" value="NAD(P)-bd_dom_sf"/>
</dbReference>
<dbReference type="PANTHER" id="PTHR42760">
    <property type="entry name" value="SHORT-CHAIN DEHYDROGENASES/REDUCTASES FAMILY MEMBER"/>
    <property type="match status" value="1"/>
</dbReference>
<dbReference type="PRINTS" id="PR00081">
    <property type="entry name" value="GDHRDH"/>
</dbReference>
<evidence type="ECO:0000313" key="4">
    <source>
        <dbReference type="Proteomes" id="UP000615455"/>
    </source>
</evidence>
<dbReference type="EMBL" id="BMHE01000014">
    <property type="protein sequence ID" value="GFZ82728.1"/>
    <property type="molecule type" value="Genomic_DNA"/>
</dbReference>
<dbReference type="InterPro" id="IPR020904">
    <property type="entry name" value="Sc_DH/Rdtase_CS"/>
</dbReference>
<dbReference type="PRINTS" id="PR00080">
    <property type="entry name" value="SDRFAMILY"/>
</dbReference>
<dbReference type="CDD" id="cd05233">
    <property type="entry name" value="SDR_c"/>
    <property type="match status" value="1"/>
</dbReference>
<gene>
    <name evidence="3" type="primary">smoS</name>
    <name evidence="3" type="ORF">GCM10008018_30730</name>
</gene>
<dbReference type="Proteomes" id="UP000615455">
    <property type="component" value="Unassembled WGS sequence"/>
</dbReference>
<proteinExistence type="inferred from homology"/>
<dbReference type="PANTHER" id="PTHR42760:SF133">
    <property type="entry name" value="3-OXOACYL-[ACYL-CARRIER-PROTEIN] REDUCTASE"/>
    <property type="match status" value="1"/>
</dbReference>
<dbReference type="PROSITE" id="PS00061">
    <property type="entry name" value="ADH_SHORT"/>
    <property type="match status" value="1"/>
</dbReference>
<name>A0ABQ1ERA2_9BACL</name>
<keyword evidence="4" id="KW-1185">Reference proteome</keyword>
<comment type="similarity">
    <text evidence="1">Belongs to the short-chain dehydrogenases/reductases (SDR) family.</text>
</comment>
<sequence>MIVKNENHYPSLNTLVGPNAFVTGAARGTGRACVEALVAMGANVMAADIMDIDDIPGASTVKLDVADESAVTEVIKKGLGGKPFQIIVNNAALYRRAIFEEHSTELLLKTFAVNVSGPFYIMRAAAQALIAVKLPGAFINMSSIAGTHAHKNCAGYCASKSAILGLTRATALDLAPYDITVNALCPGTVQTEMIKQVAEGLTEELNTDIDGAWAYLNNKIPLGRMQTPADIAASVCFLASQGARSITGTHLTIDGGEKAG</sequence>
<organism evidence="3 4">
    <name type="scientific">Paenibacillus marchantiophytorum</name>
    <dbReference type="NCBI Taxonomy" id="1619310"/>
    <lineage>
        <taxon>Bacteria</taxon>
        <taxon>Bacillati</taxon>
        <taxon>Bacillota</taxon>
        <taxon>Bacilli</taxon>
        <taxon>Bacillales</taxon>
        <taxon>Paenibacillaceae</taxon>
        <taxon>Paenibacillus</taxon>
    </lineage>
</organism>
<protein>
    <submittedName>
        <fullName evidence="3">Sorbitol dehydrogenase</fullName>
    </submittedName>
</protein>
<dbReference type="Pfam" id="PF13561">
    <property type="entry name" value="adh_short_C2"/>
    <property type="match status" value="1"/>
</dbReference>
<evidence type="ECO:0000256" key="1">
    <source>
        <dbReference type="ARBA" id="ARBA00006484"/>
    </source>
</evidence>
<dbReference type="InterPro" id="IPR002347">
    <property type="entry name" value="SDR_fam"/>
</dbReference>
<evidence type="ECO:0000313" key="3">
    <source>
        <dbReference type="EMBL" id="GFZ82728.1"/>
    </source>
</evidence>
<keyword evidence="2" id="KW-0560">Oxidoreductase</keyword>
<evidence type="ECO:0000256" key="2">
    <source>
        <dbReference type="ARBA" id="ARBA00023002"/>
    </source>
</evidence>
<accession>A0ABQ1ERA2</accession>
<dbReference type="SUPFAM" id="SSF51735">
    <property type="entry name" value="NAD(P)-binding Rossmann-fold domains"/>
    <property type="match status" value="1"/>
</dbReference>